<sequence length="579" mass="65974">MYGGAKTSVRAPVGDSDFFSVDIGLHQGSALSPFLFTIVLDELSKPIQSTTMIENGNRKVSVANDKNIRKRSPPDDNNADDTDINVKIINLMSGRGKTMLMDKSLDEDKKGRKSEDNKPTKVKWFGLKTRVDSVPIKIAYYVVDKFNPDEMCIAVGNKKIKVEEVLIHKFSGIPRGDISLLSMDVVEEWDDDVVEWRNRYETKLISAKQIVDEIEDSKDQDTFNFQLDFLMLVLIVLVECYALDVKTQKDNDVVNPGRDFIVNEEDSSVGLKKDNDVFNAGADNEEDSSAGLKKDNDVVNAVYEEDISVGLKKDNDVVNAVNEEDINVGLKKDNDVVLGVNEEDISVQTIRANVQKGKPENVTEPPIDPIVVVEEERADDNKAPDGKLEVLLKQRLEKVDVMDGNEELIIENRMQTPTTEYKKEKTKGREVEVSHVVDAKQLNDGDRSLVYDFKAFDRVFIPVEEKNLWYLIVFYMKNPSIVVIDQSPSLPIIKDSDEYIKKSYAYKVKDMIVKYMKNVGHKRYPEMETTKIKKYPITWSTTCKRDSEIFLMRHIEAYKGSYSEFQHTSKLMEKVRRDS</sequence>
<evidence type="ECO:0000256" key="1">
    <source>
        <dbReference type="SAM" id="MobiDB-lite"/>
    </source>
</evidence>
<accession>A0AAP0DMM0</accession>
<name>A0AAP0DMM0_9ASTR</name>
<organism evidence="3 4">
    <name type="scientific">Deinandra increscens subsp. villosa</name>
    <dbReference type="NCBI Taxonomy" id="3103831"/>
    <lineage>
        <taxon>Eukaryota</taxon>
        <taxon>Viridiplantae</taxon>
        <taxon>Streptophyta</taxon>
        <taxon>Embryophyta</taxon>
        <taxon>Tracheophyta</taxon>
        <taxon>Spermatophyta</taxon>
        <taxon>Magnoliopsida</taxon>
        <taxon>eudicotyledons</taxon>
        <taxon>Gunneridae</taxon>
        <taxon>Pentapetalae</taxon>
        <taxon>asterids</taxon>
        <taxon>campanulids</taxon>
        <taxon>Asterales</taxon>
        <taxon>Asteraceae</taxon>
        <taxon>Asteroideae</taxon>
        <taxon>Heliantheae alliance</taxon>
        <taxon>Madieae</taxon>
        <taxon>Madiinae</taxon>
        <taxon>Deinandra</taxon>
    </lineage>
</organism>
<dbReference type="InterPro" id="IPR000477">
    <property type="entry name" value="RT_dom"/>
</dbReference>
<gene>
    <name evidence="3" type="ORF">SSX86_006387</name>
</gene>
<comment type="caution">
    <text evidence="3">The sequence shown here is derived from an EMBL/GenBank/DDBJ whole genome shotgun (WGS) entry which is preliminary data.</text>
</comment>
<dbReference type="EMBL" id="JBCNJP010000008">
    <property type="protein sequence ID" value="KAK9073793.1"/>
    <property type="molecule type" value="Genomic_DNA"/>
</dbReference>
<dbReference type="Proteomes" id="UP001408789">
    <property type="component" value="Unassembled WGS sequence"/>
</dbReference>
<protein>
    <recommendedName>
        <fullName evidence="2">Reverse transcriptase domain-containing protein</fullName>
    </recommendedName>
</protein>
<evidence type="ECO:0000313" key="4">
    <source>
        <dbReference type="Proteomes" id="UP001408789"/>
    </source>
</evidence>
<dbReference type="PROSITE" id="PS50878">
    <property type="entry name" value="RT_POL"/>
    <property type="match status" value="1"/>
</dbReference>
<evidence type="ECO:0000313" key="3">
    <source>
        <dbReference type="EMBL" id="KAK9073793.1"/>
    </source>
</evidence>
<reference evidence="3 4" key="1">
    <citation type="submission" date="2024-04" db="EMBL/GenBank/DDBJ databases">
        <title>The reference genome of an endangered Asteraceae, Deinandra increscens subsp. villosa, native to the Central Coast of California.</title>
        <authorList>
            <person name="Guilliams M."/>
            <person name="Hasenstab-Lehman K."/>
            <person name="Meyer R."/>
            <person name="Mcevoy S."/>
        </authorList>
    </citation>
    <scope>NUCLEOTIDE SEQUENCE [LARGE SCALE GENOMIC DNA]</scope>
    <source>
        <tissue evidence="3">Leaf</tissue>
    </source>
</reference>
<proteinExistence type="predicted"/>
<dbReference type="Gene3D" id="3.40.395.10">
    <property type="entry name" value="Adenoviral Proteinase, Chain A"/>
    <property type="match status" value="1"/>
</dbReference>
<dbReference type="AlphaFoldDB" id="A0AAP0DMM0"/>
<evidence type="ECO:0000259" key="2">
    <source>
        <dbReference type="PROSITE" id="PS50878"/>
    </source>
</evidence>
<feature type="domain" description="Reverse transcriptase" evidence="2">
    <location>
        <begin position="1"/>
        <end position="129"/>
    </location>
</feature>
<keyword evidence="4" id="KW-1185">Reference proteome</keyword>
<feature type="region of interest" description="Disordered" evidence="1">
    <location>
        <begin position="63"/>
        <end position="82"/>
    </location>
</feature>